<reference evidence="1 2" key="1">
    <citation type="submission" date="2018-06" db="EMBL/GenBank/DDBJ databases">
        <authorList>
            <consortium name="Pathogen Informatics"/>
            <person name="Doyle S."/>
        </authorList>
    </citation>
    <scope>NUCLEOTIDE SEQUENCE [LARGE SCALE GENOMIC DNA]</scope>
    <source>
        <strain evidence="1 2">NCTC9810</strain>
    </source>
</reference>
<dbReference type="Proteomes" id="UP000255124">
    <property type="component" value="Unassembled WGS sequence"/>
</dbReference>
<gene>
    <name evidence="1" type="ORF">NCTC9810_00522</name>
</gene>
<dbReference type="RefSeq" id="WP_115595079.1">
    <property type="nucleotide sequence ID" value="NZ_UFTA01000002.1"/>
</dbReference>
<evidence type="ECO:0000313" key="2">
    <source>
        <dbReference type="Proteomes" id="UP000255124"/>
    </source>
</evidence>
<protein>
    <submittedName>
        <fullName evidence="1">Uncharacterized protein</fullName>
    </submittedName>
</protein>
<sequence>MNNTDLFESNCVTLPNNIIGQPDFILKSKKECEEIKQGDFIFCKHIFNNRELKQSDIGVAVIDGNTNLYEISKLTNDEMDKIDFVAKVTGIYRDI</sequence>
<evidence type="ECO:0000313" key="1">
    <source>
        <dbReference type="EMBL" id="SUU92197.1"/>
    </source>
</evidence>
<organism evidence="1 2">
    <name type="scientific">Anaerococcus octavius</name>
    <dbReference type="NCBI Taxonomy" id="54007"/>
    <lineage>
        <taxon>Bacteria</taxon>
        <taxon>Bacillati</taxon>
        <taxon>Bacillota</taxon>
        <taxon>Tissierellia</taxon>
        <taxon>Tissierellales</taxon>
        <taxon>Peptoniphilaceae</taxon>
        <taxon>Anaerococcus</taxon>
    </lineage>
</organism>
<proteinExistence type="predicted"/>
<dbReference type="AlphaFoldDB" id="A0A380WT41"/>
<accession>A0A380WT41</accession>
<name>A0A380WT41_9FIRM</name>
<dbReference type="EMBL" id="UFTA01000002">
    <property type="protein sequence ID" value="SUU92197.1"/>
    <property type="molecule type" value="Genomic_DNA"/>
</dbReference>